<dbReference type="PROSITE" id="PS50893">
    <property type="entry name" value="ABC_TRANSPORTER_2"/>
    <property type="match status" value="1"/>
</dbReference>
<dbReference type="STRING" id="765915.A0A1Y2HY98"/>
<evidence type="ECO:0000256" key="6">
    <source>
        <dbReference type="ARBA" id="ARBA00022989"/>
    </source>
</evidence>
<feature type="transmembrane region" description="Helical" evidence="8">
    <location>
        <begin position="640"/>
        <end position="657"/>
    </location>
</feature>
<keyword evidence="2" id="KW-0813">Transport</keyword>
<dbReference type="InterPro" id="IPR027417">
    <property type="entry name" value="P-loop_NTPase"/>
</dbReference>
<protein>
    <recommendedName>
        <fullName evidence="9">ABC transporter domain-containing protein</fullName>
    </recommendedName>
</protein>
<dbReference type="EMBL" id="MCFL01000010">
    <property type="protein sequence ID" value="ORZ38112.1"/>
    <property type="molecule type" value="Genomic_DNA"/>
</dbReference>
<evidence type="ECO:0000259" key="9">
    <source>
        <dbReference type="PROSITE" id="PS50893"/>
    </source>
</evidence>
<comment type="caution">
    <text evidence="10">The sequence shown here is derived from an EMBL/GenBank/DDBJ whole genome shotgun (WGS) entry which is preliminary data.</text>
</comment>
<keyword evidence="6 8" id="KW-1133">Transmembrane helix</keyword>
<feature type="transmembrane region" description="Helical" evidence="8">
    <location>
        <begin position="690"/>
        <end position="714"/>
    </location>
</feature>
<evidence type="ECO:0000256" key="2">
    <source>
        <dbReference type="ARBA" id="ARBA00022448"/>
    </source>
</evidence>
<evidence type="ECO:0000256" key="8">
    <source>
        <dbReference type="SAM" id="Phobius"/>
    </source>
</evidence>
<evidence type="ECO:0000256" key="5">
    <source>
        <dbReference type="ARBA" id="ARBA00022840"/>
    </source>
</evidence>
<dbReference type="Pfam" id="PF19055">
    <property type="entry name" value="ABC2_membrane_7"/>
    <property type="match status" value="1"/>
</dbReference>
<dbReference type="AlphaFoldDB" id="A0A1Y2HY98"/>
<feature type="domain" description="ABC transporter" evidence="9">
    <location>
        <begin position="168"/>
        <end position="408"/>
    </location>
</feature>
<dbReference type="Pfam" id="PF00005">
    <property type="entry name" value="ABC_tran"/>
    <property type="match status" value="1"/>
</dbReference>
<dbReference type="InterPro" id="IPR050352">
    <property type="entry name" value="ABCG_transporters"/>
</dbReference>
<dbReference type="OrthoDB" id="66620at2759"/>
<keyword evidence="4" id="KW-0547">Nucleotide-binding</keyword>
<accession>A0A1Y2HY98</accession>
<proteinExistence type="predicted"/>
<dbReference type="SMART" id="SM00382">
    <property type="entry name" value="AAA"/>
    <property type="match status" value="1"/>
</dbReference>
<evidence type="ECO:0000256" key="4">
    <source>
        <dbReference type="ARBA" id="ARBA00022741"/>
    </source>
</evidence>
<dbReference type="SUPFAM" id="SSF52540">
    <property type="entry name" value="P-loop containing nucleoside triphosphate hydrolases"/>
    <property type="match status" value="1"/>
</dbReference>
<feature type="transmembrane region" description="Helical" evidence="8">
    <location>
        <begin position="100"/>
        <end position="118"/>
    </location>
</feature>
<dbReference type="PANTHER" id="PTHR48041:SF91">
    <property type="entry name" value="ABC TRANSPORTER G FAMILY MEMBER 28"/>
    <property type="match status" value="1"/>
</dbReference>
<keyword evidence="11" id="KW-1185">Reference proteome</keyword>
<dbReference type="Gene3D" id="3.40.50.300">
    <property type="entry name" value="P-loop containing nucleotide triphosphate hydrolases"/>
    <property type="match status" value="1"/>
</dbReference>
<dbReference type="Pfam" id="PF01061">
    <property type="entry name" value="ABC2_membrane"/>
    <property type="match status" value="1"/>
</dbReference>
<evidence type="ECO:0000313" key="10">
    <source>
        <dbReference type="EMBL" id="ORZ38112.1"/>
    </source>
</evidence>
<dbReference type="GO" id="GO:0005524">
    <property type="term" value="F:ATP binding"/>
    <property type="evidence" value="ECO:0007669"/>
    <property type="project" value="UniProtKB-KW"/>
</dbReference>
<dbReference type="GO" id="GO:0140359">
    <property type="term" value="F:ABC-type transporter activity"/>
    <property type="evidence" value="ECO:0007669"/>
    <property type="project" value="InterPro"/>
</dbReference>
<evidence type="ECO:0000313" key="11">
    <source>
        <dbReference type="Proteomes" id="UP000193411"/>
    </source>
</evidence>
<keyword evidence="3 8" id="KW-0812">Transmembrane</keyword>
<evidence type="ECO:0000256" key="1">
    <source>
        <dbReference type="ARBA" id="ARBA00004141"/>
    </source>
</evidence>
<reference evidence="10 11" key="1">
    <citation type="submission" date="2016-07" db="EMBL/GenBank/DDBJ databases">
        <title>Pervasive Adenine N6-methylation of Active Genes in Fungi.</title>
        <authorList>
            <consortium name="DOE Joint Genome Institute"/>
            <person name="Mondo S.J."/>
            <person name="Dannebaum R.O."/>
            <person name="Kuo R.C."/>
            <person name="Labutti K."/>
            <person name="Haridas S."/>
            <person name="Kuo A."/>
            <person name="Salamov A."/>
            <person name="Ahrendt S.R."/>
            <person name="Lipzen A."/>
            <person name="Sullivan W."/>
            <person name="Andreopoulos W.B."/>
            <person name="Clum A."/>
            <person name="Lindquist E."/>
            <person name="Daum C."/>
            <person name="Ramamoorthy G.K."/>
            <person name="Gryganskyi A."/>
            <person name="Culley D."/>
            <person name="Magnuson J.K."/>
            <person name="James T.Y."/>
            <person name="O'Malley M.A."/>
            <person name="Stajich J.E."/>
            <person name="Spatafora J.W."/>
            <person name="Visel A."/>
            <person name="Grigoriev I.V."/>
        </authorList>
    </citation>
    <scope>NUCLEOTIDE SEQUENCE [LARGE SCALE GENOMIC DNA]</scope>
    <source>
        <strain evidence="10 11">PL171</strain>
    </source>
</reference>
<dbReference type="GO" id="GO:0016887">
    <property type="term" value="F:ATP hydrolysis activity"/>
    <property type="evidence" value="ECO:0007669"/>
    <property type="project" value="InterPro"/>
</dbReference>
<dbReference type="InterPro" id="IPR003439">
    <property type="entry name" value="ABC_transporter-like_ATP-bd"/>
</dbReference>
<feature type="transmembrane region" description="Helical" evidence="8">
    <location>
        <begin position="663"/>
        <end position="683"/>
    </location>
</feature>
<name>A0A1Y2HY98_9FUNG</name>
<evidence type="ECO:0000256" key="3">
    <source>
        <dbReference type="ARBA" id="ARBA00022692"/>
    </source>
</evidence>
<dbReference type="InterPro" id="IPR003593">
    <property type="entry name" value="AAA+_ATPase"/>
</dbReference>
<dbReference type="PROSITE" id="PS00211">
    <property type="entry name" value="ABC_TRANSPORTER_1"/>
    <property type="match status" value="1"/>
</dbReference>
<keyword evidence="5" id="KW-0067">ATP-binding</keyword>
<dbReference type="FunFam" id="3.40.50.300:FF:000367">
    <property type="entry name" value="ABC transporter G family member 24"/>
    <property type="match status" value="1"/>
</dbReference>
<dbReference type="GO" id="GO:0016020">
    <property type="term" value="C:membrane"/>
    <property type="evidence" value="ECO:0007669"/>
    <property type="project" value="UniProtKB-SubCell"/>
</dbReference>
<dbReference type="InterPro" id="IPR043926">
    <property type="entry name" value="ABCG_dom"/>
</dbReference>
<feature type="transmembrane region" description="Helical" evidence="8">
    <location>
        <begin position="770"/>
        <end position="791"/>
    </location>
</feature>
<dbReference type="PANTHER" id="PTHR48041">
    <property type="entry name" value="ABC TRANSPORTER G FAMILY MEMBER 28"/>
    <property type="match status" value="1"/>
</dbReference>
<dbReference type="Proteomes" id="UP000193411">
    <property type="component" value="Unassembled WGS sequence"/>
</dbReference>
<dbReference type="InterPro" id="IPR017871">
    <property type="entry name" value="ABC_transporter-like_CS"/>
</dbReference>
<keyword evidence="7 8" id="KW-0472">Membrane</keyword>
<gene>
    <name evidence="10" type="ORF">BCR44DRAFT_128573</name>
</gene>
<organism evidence="10 11">
    <name type="scientific">Catenaria anguillulae PL171</name>
    <dbReference type="NCBI Taxonomy" id="765915"/>
    <lineage>
        <taxon>Eukaryota</taxon>
        <taxon>Fungi</taxon>
        <taxon>Fungi incertae sedis</taxon>
        <taxon>Blastocladiomycota</taxon>
        <taxon>Blastocladiomycetes</taxon>
        <taxon>Blastocladiales</taxon>
        <taxon>Catenariaceae</taxon>
        <taxon>Catenaria</taxon>
    </lineage>
</organism>
<sequence length="800" mass="88963">MNYFTFNEERARRNGAQWQPIPIGMYRMFPNSELETCPLGFVCPANTTQPMYCPVGLFCPTPSLWFECPKGFFCPRSTVKPFKCHYFAQCDNATDSPTRYGIFGFVIALALFASYGFYIKSKLDARRRADKELALKKAGIGYGPVPVEEEELGIDKQHVSGQKMLFDIEFTDIGRVLPNGKAIMQRVSGKLSAGRSCAIMGPSGAGKSTLFSLLTGKAPRTSGEVKISGKVNELSKYAKLVGYVPQEDIMIRELTVSDILTHSAYMRLPADMSKDQIKDKVAQITTFLGLSHVNDSIIGTEAERGISGGQRKRVNIGMELVAEPSVLFLDEPTSGLDSSTSLDVCAQLRRIAEQQKMTVAAVIHSPSPAAFSQFHDFILLCKGGTLAYLGPRDEAPAYFESIGFKVPEGISESDFYMDVVSGVVPSSFDPNFTPALLPEYWIRHTRGEPLEIISKSSFSPSGGHSDDNFMSNTWLTIVGLFTTIKEVIVEFFMWFGSLVICRTDPVRNTPNQFRITVLCAKRAMLQVYRSLGTFLRDQGIHFMCGAFISIASSNMQYLRAQPEGVCAFAPIAVAEGSCKWPIDLLREVGIFMSVGVLFAGINVGTQTFGSELVVFWRDTASGQPTLPYFISKILVDVPRVILAAFMYSLSLILFWPYRSQYWTLYSIILALYFTAFGMGYFLSTIFRREVVGLVGTGFALAWALVLGGTTPSIAEITDPKPGNMMANFAWLWNCSSPRWAIEALYIHEVRARNYDIEIGKNHGYREGREVLAISYMTAIYFGWLVLAFLGLKLMNRDKQK</sequence>
<comment type="subcellular location">
    <subcellularLocation>
        <location evidence="1">Membrane</location>
        <topology evidence="1">Multi-pass membrane protein</topology>
    </subcellularLocation>
</comment>
<evidence type="ECO:0000256" key="7">
    <source>
        <dbReference type="ARBA" id="ARBA00023136"/>
    </source>
</evidence>
<dbReference type="InterPro" id="IPR013525">
    <property type="entry name" value="ABC2_TM"/>
</dbReference>